<dbReference type="AlphaFoldDB" id="A8YJ42"/>
<keyword evidence="1" id="KW-1133">Transmembrane helix</keyword>
<accession>A8YJ42</accession>
<proteinExistence type="predicted"/>
<keyword evidence="1" id="KW-0472">Membrane</keyword>
<reference evidence="2" key="1">
    <citation type="submission" date="2007-08" db="EMBL/GenBank/DDBJ databases">
        <authorList>
            <person name="Frangeul L."/>
        </authorList>
    </citation>
    <scope>NUCLEOTIDE SEQUENCE</scope>
    <source>
        <strain evidence="2">PCC 7806</strain>
    </source>
</reference>
<feature type="transmembrane region" description="Helical" evidence="1">
    <location>
        <begin position="294"/>
        <end position="312"/>
    </location>
</feature>
<feature type="transmembrane region" description="Helical" evidence="1">
    <location>
        <begin position="190"/>
        <end position="210"/>
    </location>
</feature>
<evidence type="ECO:0000256" key="1">
    <source>
        <dbReference type="SAM" id="Phobius"/>
    </source>
</evidence>
<feature type="transmembrane region" description="Helical" evidence="1">
    <location>
        <begin position="117"/>
        <end position="136"/>
    </location>
</feature>
<keyword evidence="1" id="KW-0812">Transmembrane</keyword>
<name>A8YJ42_MICA7</name>
<feature type="transmembrane region" description="Helical" evidence="1">
    <location>
        <begin position="40"/>
        <end position="59"/>
    </location>
</feature>
<gene>
    <name evidence="2" type="ORF">IPF_2155</name>
</gene>
<feature type="transmembrane region" description="Helical" evidence="1">
    <location>
        <begin position="231"/>
        <end position="252"/>
    </location>
</feature>
<protein>
    <submittedName>
        <fullName evidence="2">Genome sequencing data, contig C319</fullName>
    </submittedName>
</protein>
<feature type="transmembrane region" description="Helical" evidence="1">
    <location>
        <begin position="80"/>
        <end position="97"/>
    </location>
</feature>
<organism evidence="2">
    <name type="scientific">Microcystis aeruginosa (strain PCC 7806)</name>
    <dbReference type="NCBI Taxonomy" id="267872"/>
    <lineage>
        <taxon>Bacteria</taxon>
        <taxon>Bacillati</taxon>
        <taxon>Cyanobacteriota</taxon>
        <taxon>Cyanophyceae</taxon>
        <taxon>Oscillatoriophycideae</taxon>
        <taxon>Chroococcales</taxon>
        <taxon>Microcystaceae</taxon>
        <taxon>Microcystis</taxon>
    </lineage>
</organism>
<feature type="transmembrane region" description="Helical" evidence="1">
    <location>
        <begin position="157"/>
        <end position="175"/>
    </location>
</feature>
<dbReference type="EMBL" id="AM778949">
    <property type="protein sequence ID" value="CAO90175.1"/>
    <property type="molecule type" value="Genomic_DNA"/>
</dbReference>
<sequence length="318" mass="35834">MSNFFMIAGFILSAYAIVANDSLQTLGTFLSANEERPWWILWLYSSIILASIFIAGWYINQGDVAYNRLEMIPFPENFTWIYIVPPLAILILTTWGIPVSTTFLVLTVFAPQSLDEMLIKSAWGYAIAVVVGLVIYRIIYQLENFFLETVNKEPQKIWVVLQWLSTGFLWSQWLMQDFANIFAYLPRKLAATWLVLSLTVMLLLQTIIFINHGGQIEKIVTSKTNAHDPRSATIINLIYGLILLFFVGYNHIPMSTTWVFLGLLGGREISLTLTRETPNLAATGKLVLGDALKAFIGMIVSVAIALALPLIAQKLNYL</sequence>
<evidence type="ECO:0000313" key="2">
    <source>
        <dbReference type="EMBL" id="CAO90175.1"/>
    </source>
</evidence>